<evidence type="ECO:0000256" key="7">
    <source>
        <dbReference type="ARBA" id="ARBA00022842"/>
    </source>
</evidence>
<dbReference type="Pfam" id="PF24626">
    <property type="entry name" value="SH3_Tf2-1"/>
    <property type="match status" value="1"/>
</dbReference>
<dbReference type="SUPFAM" id="SSF53098">
    <property type="entry name" value="Ribonuclease H-like"/>
    <property type="match status" value="1"/>
</dbReference>
<dbReference type="Gene3D" id="1.10.340.70">
    <property type="match status" value="1"/>
</dbReference>
<dbReference type="InterPro" id="IPR023780">
    <property type="entry name" value="Chromo_domain"/>
</dbReference>
<name>A0A2K0TCE7_9HYPO</name>
<evidence type="ECO:0000256" key="11">
    <source>
        <dbReference type="ARBA" id="ARBA00022932"/>
    </source>
</evidence>
<evidence type="ECO:0000259" key="17">
    <source>
        <dbReference type="PROSITE" id="PS50013"/>
    </source>
</evidence>
<dbReference type="GO" id="GO:0003887">
    <property type="term" value="F:DNA-directed DNA polymerase activity"/>
    <property type="evidence" value="ECO:0007669"/>
    <property type="project" value="UniProtKB-KW"/>
</dbReference>
<dbReference type="GO" id="GO:0046872">
    <property type="term" value="F:metal ion binding"/>
    <property type="evidence" value="ECO:0007669"/>
    <property type="project" value="UniProtKB-KW"/>
</dbReference>
<dbReference type="GO" id="GO:0003964">
    <property type="term" value="F:RNA-directed DNA polymerase activity"/>
    <property type="evidence" value="ECO:0007669"/>
    <property type="project" value="UniProtKB-KW"/>
</dbReference>
<evidence type="ECO:0000256" key="6">
    <source>
        <dbReference type="ARBA" id="ARBA00022801"/>
    </source>
</evidence>
<dbReference type="FunFam" id="3.30.70.270:FF:000003">
    <property type="entry name" value="Transposon Ty3-G Gag-Pol polyprotein"/>
    <property type="match status" value="1"/>
</dbReference>
<keyword evidence="11" id="KW-0239">DNA-directed DNA polymerase</keyword>
<feature type="region of interest" description="Disordered" evidence="16">
    <location>
        <begin position="833"/>
        <end position="852"/>
    </location>
</feature>
<dbReference type="PANTHER" id="PTHR37984">
    <property type="entry name" value="PROTEIN CBG26694"/>
    <property type="match status" value="1"/>
</dbReference>
<proteinExistence type="predicted"/>
<feature type="domain" description="Integrase catalytic" evidence="19">
    <location>
        <begin position="466"/>
        <end position="640"/>
    </location>
</feature>
<evidence type="ECO:0000256" key="13">
    <source>
        <dbReference type="ARBA" id="ARBA00023128"/>
    </source>
</evidence>
<evidence type="ECO:0000259" key="18">
    <source>
        <dbReference type="PROSITE" id="PS50878"/>
    </source>
</evidence>
<dbReference type="InterPro" id="IPR043128">
    <property type="entry name" value="Rev_trsase/Diguanyl_cyclase"/>
</dbReference>
<gene>
    <name evidence="20" type="ORF">TGAMA5MH_04938</name>
</gene>
<dbReference type="Pfam" id="PF17919">
    <property type="entry name" value="RT_RNaseH_2"/>
    <property type="match status" value="1"/>
</dbReference>
<dbReference type="SUPFAM" id="SSF56672">
    <property type="entry name" value="DNA/RNA polymerases"/>
    <property type="match status" value="1"/>
</dbReference>
<dbReference type="SUPFAM" id="SSF54160">
    <property type="entry name" value="Chromo domain-like"/>
    <property type="match status" value="1"/>
</dbReference>
<evidence type="ECO:0000256" key="4">
    <source>
        <dbReference type="ARBA" id="ARBA00022723"/>
    </source>
</evidence>
<keyword evidence="8" id="KW-0694">RNA-binding</keyword>
<keyword evidence="6" id="KW-0378">Hydrolase</keyword>
<evidence type="ECO:0000256" key="10">
    <source>
        <dbReference type="ARBA" id="ARBA00022918"/>
    </source>
</evidence>
<dbReference type="InterPro" id="IPR000953">
    <property type="entry name" value="Chromo/chromo_shadow_dom"/>
</dbReference>
<dbReference type="PROSITE" id="PS50013">
    <property type="entry name" value="CHROMO_2"/>
    <property type="match status" value="1"/>
</dbReference>
<evidence type="ECO:0000256" key="8">
    <source>
        <dbReference type="ARBA" id="ARBA00022884"/>
    </source>
</evidence>
<evidence type="ECO:0000256" key="9">
    <source>
        <dbReference type="ARBA" id="ARBA00022908"/>
    </source>
</evidence>
<dbReference type="Pfam" id="PF00385">
    <property type="entry name" value="Chromo"/>
    <property type="match status" value="1"/>
</dbReference>
<dbReference type="InterPro" id="IPR000477">
    <property type="entry name" value="RT_dom"/>
</dbReference>
<dbReference type="GO" id="GO:0005739">
    <property type="term" value="C:mitochondrion"/>
    <property type="evidence" value="ECO:0007669"/>
    <property type="project" value="UniProtKB-SubCell"/>
</dbReference>
<keyword evidence="10" id="KW-0695">RNA-directed DNA polymerase</keyword>
<feature type="domain" description="Chromo" evidence="17">
    <location>
        <begin position="780"/>
        <end position="840"/>
    </location>
</feature>
<feature type="domain" description="Reverse transcriptase" evidence="18">
    <location>
        <begin position="1"/>
        <end position="104"/>
    </location>
</feature>
<reference evidence="20 21" key="1">
    <citation type="submission" date="2017-02" db="EMBL/GenBank/DDBJ databases">
        <title>Genomes of Trichoderma spp. with biocontrol activity.</title>
        <authorList>
            <person name="Gardiner D."/>
            <person name="Kazan K."/>
            <person name="Vos C."/>
            <person name="Harvey P."/>
        </authorList>
    </citation>
    <scope>NUCLEOTIDE SEQUENCE [LARGE SCALE GENOMIC DNA]</scope>
    <source>
        <strain evidence="20 21">A5MH</strain>
    </source>
</reference>
<evidence type="ECO:0000256" key="12">
    <source>
        <dbReference type="ARBA" id="ARBA00023125"/>
    </source>
</evidence>
<evidence type="ECO:0000313" key="21">
    <source>
        <dbReference type="Proteomes" id="UP000236546"/>
    </source>
</evidence>
<dbReference type="InterPro" id="IPR043502">
    <property type="entry name" value="DNA/RNA_pol_sf"/>
</dbReference>
<keyword evidence="5" id="KW-0064">Aspartyl protease</keyword>
<dbReference type="PROSITE" id="PS50878">
    <property type="entry name" value="RT_POL"/>
    <property type="match status" value="1"/>
</dbReference>
<keyword evidence="11" id="KW-0808">Transferase</keyword>
<keyword evidence="13" id="KW-0496">Mitochondrion</keyword>
<dbReference type="Pfam" id="PF00078">
    <property type="entry name" value="RVT_1"/>
    <property type="match status" value="1"/>
</dbReference>
<dbReference type="GO" id="GO:0006310">
    <property type="term" value="P:DNA recombination"/>
    <property type="evidence" value="ECO:0007669"/>
    <property type="project" value="UniProtKB-KW"/>
</dbReference>
<evidence type="ECO:0000256" key="14">
    <source>
        <dbReference type="ARBA" id="ARBA00023172"/>
    </source>
</evidence>
<keyword evidence="7" id="KW-0460">Magnesium</keyword>
<evidence type="ECO:0000256" key="3">
    <source>
        <dbReference type="ARBA" id="ARBA00022670"/>
    </source>
</evidence>
<dbReference type="GO" id="GO:0005634">
    <property type="term" value="C:nucleus"/>
    <property type="evidence" value="ECO:0007669"/>
    <property type="project" value="UniProtKB-ARBA"/>
</dbReference>
<evidence type="ECO:0000256" key="1">
    <source>
        <dbReference type="ARBA" id="ARBA00004173"/>
    </source>
</evidence>
<comment type="subunit">
    <text evidence="2">Component of the NuA4 histone acetyltransferase complex.</text>
</comment>
<evidence type="ECO:0000256" key="15">
    <source>
        <dbReference type="ARBA" id="ARBA00023268"/>
    </source>
</evidence>
<dbReference type="GO" id="GO:0003677">
    <property type="term" value="F:DNA binding"/>
    <property type="evidence" value="ECO:0007669"/>
    <property type="project" value="UniProtKB-KW"/>
</dbReference>
<keyword evidence="9" id="KW-0229">DNA integration</keyword>
<dbReference type="GO" id="GO:0003723">
    <property type="term" value="F:RNA binding"/>
    <property type="evidence" value="ECO:0007669"/>
    <property type="project" value="UniProtKB-KW"/>
</dbReference>
<keyword evidence="12" id="KW-0238">DNA-binding</keyword>
<comment type="subcellular location">
    <subcellularLocation>
        <location evidence="1">Mitochondrion</location>
    </subcellularLocation>
</comment>
<evidence type="ECO:0000313" key="20">
    <source>
        <dbReference type="EMBL" id="PNP43206.1"/>
    </source>
</evidence>
<dbReference type="InterPro" id="IPR001584">
    <property type="entry name" value="Integrase_cat-core"/>
</dbReference>
<dbReference type="InterPro" id="IPR012337">
    <property type="entry name" value="RNaseH-like_sf"/>
</dbReference>
<dbReference type="Gene3D" id="3.30.420.10">
    <property type="entry name" value="Ribonuclease H-like superfamily/Ribonuclease H"/>
    <property type="match status" value="1"/>
</dbReference>
<dbReference type="InterPro" id="IPR056924">
    <property type="entry name" value="SH3_Tf2-1"/>
</dbReference>
<dbReference type="InterPro" id="IPR041577">
    <property type="entry name" value="RT_RNaseH_2"/>
</dbReference>
<keyword evidence="4" id="KW-0479">Metal-binding</keyword>
<evidence type="ECO:0000256" key="2">
    <source>
        <dbReference type="ARBA" id="ARBA00011353"/>
    </source>
</evidence>
<dbReference type="Proteomes" id="UP000236546">
    <property type="component" value="Unassembled WGS sequence"/>
</dbReference>
<evidence type="ECO:0000259" key="19">
    <source>
        <dbReference type="PROSITE" id="PS50994"/>
    </source>
</evidence>
<evidence type="ECO:0000256" key="5">
    <source>
        <dbReference type="ARBA" id="ARBA00022750"/>
    </source>
</evidence>
<keyword evidence="3" id="KW-0645">Protease</keyword>
<dbReference type="InterPro" id="IPR050951">
    <property type="entry name" value="Retrovirus_Pol_polyprotein"/>
</dbReference>
<dbReference type="GO" id="GO:0006508">
    <property type="term" value="P:proteolysis"/>
    <property type="evidence" value="ECO:0007669"/>
    <property type="project" value="UniProtKB-KW"/>
</dbReference>
<dbReference type="CDD" id="cd00024">
    <property type="entry name" value="CD_CSD"/>
    <property type="match status" value="1"/>
</dbReference>
<dbReference type="GO" id="GO:0015074">
    <property type="term" value="P:DNA integration"/>
    <property type="evidence" value="ECO:0007669"/>
    <property type="project" value="UniProtKB-KW"/>
</dbReference>
<keyword evidence="15" id="KW-0511">Multifunctional enzyme</keyword>
<dbReference type="CDD" id="cd01647">
    <property type="entry name" value="RT_LTR"/>
    <property type="match status" value="1"/>
</dbReference>
<sequence length="852" mass="99429">MKEGHEWMTAFATRYGLYEYTVMPQGLTNAPASFQKRINYVLGSYLDDFAIAYIDDILIFSDTLEEHEKHVHLVLQKLEENKLLVNPEKCVFHSQKVDFLGYVITPEEIHMNPDKVKAIEEWPTPTTLKELQAFLGLANYYRKFIKDFSLKAIPLTNMTKKDQSFEWKEEQQKAFEELKEAMTSKPVLAMFDPKKPITIETDASNFAIGGVLSQPGDDGKLRPVAFFSHKLSGPVLRYPTYDKEMYAILQAFKEWRHYCHGSEHKITVYTDHKNISYFTTTRELSSRQVGYFEFLSQFNYELIHCKGTENGRADALSRRTDHEQEIPEFTAQALRYNDKGNIEQVHINAMFKVLESDPMLEEIKEYVKNHPNEDYPEDLTLDAGYPERNGKLWVPEELRRKVVRYVHEHPLHGHKGIRKTYNQVLTYYDIEGLKAHVQHVVSHCNTCQQTKDGRHKLYGKLQPLPVPERPWESVTFDHITDLPPSVEPLTKVKYDSIFVVVCRLSKQAYFIPHNKSHTAEELAYTYMRMIAAEHGLPKEMISDRGRTFASKFWQELMAKLGTNHKLSTAYHPQTDGQTERINQIIEAYLRCYINFTQDDWVEKLPVAQLCYNSTPSESTGITPFYANYGFTPEAFRPPRDGPNSEKARLAAELMIDLHQEMRAQLGLIRDRMKKYADQNRIAGPILQKGDMVYILRHSRGHKLPNIKTNRPSDKLDVRKIGPYEILEQIGEVDYKLALPDTMKLRIPVFHVSQLEKAQIDENTGRPILDEIIVEDQEEEYEIENVLAVRQNYEENRIEYLVKWKGYSELENSWEPEEHFSSREPIKKFLQTLGLTDQNRTAQRSNQSRRRRR</sequence>
<dbReference type="SMART" id="SM00298">
    <property type="entry name" value="CHROMO"/>
    <property type="match status" value="1"/>
</dbReference>
<dbReference type="Gene3D" id="3.30.70.270">
    <property type="match status" value="2"/>
</dbReference>
<dbReference type="GO" id="GO:0004190">
    <property type="term" value="F:aspartic-type endopeptidase activity"/>
    <property type="evidence" value="ECO:0007669"/>
    <property type="project" value="UniProtKB-KW"/>
</dbReference>
<evidence type="ECO:0008006" key="22">
    <source>
        <dbReference type="Google" id="ProtNLM"/>
    </source>
</evidence>
<dbReference type="PROSITE" id="PS50994">
    <property type="entry name" value="INTEGRASE"/>
    <property type="match status" value="1"/>
</dbReference>
<evidence type="ECO:0000256" key="16">
    <source>
        <dbReference type="SAM" id="MobiDB-lite"/>
    </source>
</evidence>
<keyword evidence="14" id="KW-0233">DNA recombination</keyword>
<keyword evidence="11" id="KW-0548">Nucleotidyltransferase</keyword>
<protein>
    <recommendedName>
        <fullName evidence="22">Reverse transcriptase</fullName>
    </recommendedName>
</protein>
<dbReference type="Pfam" id="PF00665">
    <property type="entry name" value="rve"/>
    <property type="match status" value="1"/>
</dbReference>
<dbReference type="AlphaFoldDB" id="A0A2K0TCE7"/>
<dbReference type="Pfam" id="PF17921">
    <property type="entry name" value="Integrase_H2C2"/>
    <property type="match status" value="1"/>
</dbReference>
<dbReference type="EMBL" id="MTYH01000047">
    <property type="protein sequence ID" value="PNP43206.1"/>
    <property type="molecule type" value="Genomic_DNA"/>
</dbReference>
<dbReference type="InterPro" id="IPR036397">
    <property type="entry name" value="RNaseH_sf"/>
</dbReference>
<dbReference type="CDD" id="cd09274">
    <property type="entry name" value="RNase_HI_RT_Ty3"/>
    <property type="match status" value="1"/>
</dbReference>
<accession>A0A2K0TCE7</accession>
<dbReference type="InterPro" id="IPR016197">
    <property type="entry name" value="Chromo-like_dom_sf"/>
</dbReference>
<dbReference type="Gene3D" id="2.40.50.40">
    <property type="match status" value="1"/>
</dbReference>
<dbReference type="OrthoDB" id="5100833at2759"/>
<dbReference type="GO" id="GO:0006338">
    <property type="term" value="P:chromatin remodeling"/>
    <property type="evidence" value="ECO:0007669"/>
    <property type="project" value="UniProtKB-ARBA"/>
</dbReference>
<comment type="caution">
    <text evidence="20">The sequence shown here is derived from an EMBL/GenBank/DDBJ whole genome shotgun (WGS) entry which is preliminary data.</text>
</comment>
<organism evidence="20 21">
    <name type="scientific">Trichoderma gamsii</name>
    <dbReference type="NCBI Taxonomy" id="398673"/>
    <lineage>
        <taxon>Eukaryota</taxon>
        <taxon>Fungi</taxon>
        <taxon>Dikarya</taxon>
        <taxon>Ascomycota</taxon>
        <taxon>Pezizomycotina</taxon>
        <taxon>Sordariomycetes</taxon>
        <taxon>Hypocreomycetidae</taxon>
        <taxon>Hypocreales</taxon>
        <taxon>Hypocreaceae</taxon>
        <taxon>Trichoderma</taxon>
    </lineage>
</organism>
<dbReference type="InterPro" id="IPR041588">
    <property type="entry name" value="Integrase_H2C2"/>
</dbReference>
<dbReference type="FunFam" id="3.30.70.270:FF:000020">
    <property type="entry name" value="Transposon Tf2-6 polyprotein-like Protein"/>
    <property type="match status" value="1"/>
</dbReference>
<dbReference type="PANTHER" id="PTHR37984:SF5">
    <property type="entry name" value="PROTEIN NYNRIN-LIKE"/>
    <property type="match status" value="1"/>
</dbReference>